<dbReference type="EMBL" id="ADKX01000046">
    <property type="protein sequence ID" value="EFW03496.1"/>
    <property type="molecule type" value="Genomic_DNA"/>
</dbReference>
<keyword evidence="2" id="KW-1185">Reference proteome</keyword>
<sequence length="285" mass="32817">MKKYTAVGAIETQNKIIENMMKPYQCMLNNYVNSFADDIRIGTANLFSSSISQVTQSAFQLMETQSVRERILQTTHDFLITGISSLIPQLTSISSQLENNTMSGQIEQLINIVNSLSLNAELKELYNQVSFSDIQELIEEEYLSEEFVLNQEKINRLSDDNKKKITHKLHSLWVFVTVLQCIFGFLDSDTMNYLTKEVPIINQLYGIIHNDNSNITANGYITKDTEVYSYSSNNADICGYIKYGLPFEVIEYHSGWLKIRYKNTLDEMKEGWIIEDKAVWSFINE</sequence>
<dbReference type="Gene3D" id="2.30.30.40">
    <property type="entry name" value="SH3 Domains"/>
    <property type="match status" value="1"/>
</dbReference>
<gene>
    <name evidence="1" type="ORF">HMPREF9488_03187</name>
</gene>
<protein>
    <submittedName>
        <fullName evidence="1">Uncharacterized protein</fullName>
    </submittedName>
</protein>
<dbReference type="GeneID" id="78231545"/>
<proteinExistence type="predicted"/>
<evidence type="ECO:0000313" key="1">
    <source>
        <dbReference type="EMBL" id="EFW03496.1"/>
    </source>
</evidence>
<accession>E7GEP5</accession>
<dbReference type="STRING" id="100884.GCA_000269565_03805"/>
<comment type="caution">
    <text evidence="1">The sequence shown here is derived from an EMBL/GenBank/DDBJ whole genome shotgun (WGS) entry which is preliminary data.</text>
</comment>
<dbReference type="Proteomes" id="UP000003157">
    <property type="component" value="Unassembled WGS sequence"/>
</dbReference>
<dbReference type="HOGENOM" id="CLU_975619_0_0_9"/>
<reference evidence="1 2" key="1">
    <citation type="submission" date="2010-12" db="EMBL/GenBank/DDBJ databases">
        <title>The Genome Sequence of Coprobacillus sp. strain 29_1.</title>
        <authorList>
            <consortium name="The Broad Institute Genome Sequencing Platform"/>
            <person name="Earl A."/>
            <person name="Ward D."/>
            <person name="Feldgarden M."/>
            <person name="Gevers D."/>
            <person name="Daigneault M."/>
            <person name="Sibley C.D."/>
            <person name="White A."/>
            <person name="Strauss J."/>
            <person name="Allen-Vercoe E."/>
            <person name="Young S.K."/>
            <person name="Zeng Q."/>
            <person name="Gargeya S."/>
            <person name="Fitzgerald M."/>
            <person name="Haas B."/>
            <person name="Abouelleil A."/>
            <person name="Alvarado L."/>
            <person name="Arachchi H.M."/>
            <person name="Berlin A."/>
            <person name="Brown A."/>
            <person name="Chapman S.B."/>
            <person name="Chen Z."/>
            <person name="Dunbar C."/>
            <person name="Freedman E."/>
            <person name="Gearin G."/>
            <person name="Gellesch M."/>
            <person name="Goldberg J."/>
            <person name="Griggs A."/>
            <person name="Gujja S."/>
            <person name="Heilman E."/>
            <person name="Heiman D."/>
            <person name="Howarth C."/>
            <person name="Larson L."/>
            <person name="Lui A."/>
            <person name="MacDonald P.J.P."/>
            <person name="Mehta T."/>
            <person name="Montmayeur A."/>
            <person name="Murphy C."/>
            <person name="Neiman D."/>
            <person name="Pearson M."/>
            <person name="Priest M."/>
            <person name="Roberts A."/>
            <person name="Saif S."/>
            <person name="Shea T."/>
            <person name="Shenoy N."/>
            <person name="Sisk P."/>
            <person name="Stolte C."/>
            <person name="Sykes S."/>
            <person name="White J."/>
            <person name="Yandava C."/>
            <person name="Nusbaum C."/>
            <person name="Birren B."/>
        </authorList>
    </citation>
    <scope>NUCLEOTIDE SEQUENCE [LARGE SCALE GENOMIC DNA]</scope>
    <source>
        <strain evidence="1 2">29_1</strain>
    </source>
</reference>
<name>E7GEP5_9FIRM</name>
<evidence type="ECO:0000313" key="2">
    <source>
        <dbReference type="Proteomes" id="UP000003157"/>
    </source>
</evidence>
<dbReference type="RefSeq" id="WP_008790269.1">
    <property type="nucleotide sequence ID" value="NZ_AKCB01000004.1"/>
</dbReference>
<dbReference type="AlphaFoldDB" id="E7GEP5"/>
<organism evidence="1 2">
    <name type="scientific">Coprobacillus cateniformis</name>
    <dbReference type="NCBI Taxonomy" id="100884"/>
    <lineage>
        <taxon>Bacteria</taxon>
        <taxon>Bacillati</taxon>
        <taxon>Bacillota</taxon>
        <taxon>Erysipelotrichia</taxon>
        <taxon>Erysipelotrichales</taxon>
        <taxon>Coprobacillaceae</taxon>
        <taxon>Coprobacillus</taxon>
    </lineage>
</organism>